<dbReference type="Proteomes" id="UP000005056">
    <property type="component" value="Unassembled WGS sequence"/>
</dbReference>
<evidence type="ECO:0000313" key="1">
    <source>
        <dbReference type="EMBL" id="EFU32350.1"/>
    </source>
</evidence>
<sequence>MDIFVSDKISDIKFLNPDMTFSLNIKMAEHYLSGNRIATQESLITGIYKVNNGEFIKFNNQLKPVLLRDEFSITKKNNSTIDSIIDNIEMMRDNRKIALLFSGGLDSALIFHTLKESGNKFCAYHFFF</sequence>
<protein>
    <submittedName>
        <fullName evidence="1">Microcin J25-processing protein McjC family protein</fullName>
    </submittedName>
</protein>
<dbReference type="Gene3D" id="3.40.50.620">
    <property type="entry name" value="HUPs"/>
    <property type="match status" value="1"/>
</dbReference>
<dbReference type="EMBL" id="ADWQ01000095">
    <property type="protein sequence ID" value="EFU32350.1"/>
    <property type="molecule type" value="Genomic_DNA"/>
</dbReference>
<evidence type="ECO:0000313" key="2">
    <source>
        <dbReference type="Proteomes" id="UP000005056"/>
    </source>
</evidence>
<reference evidence="1 2" key="1">
    <citation type="submission" date="2010-09" db="EMBL/GenBank/DDBJ databases">
        <authorList>
            <person name="Weinstock G."/>
            <person name="Sodergren E."/>
            <person name="Clifton S."/>
            <person name="Fulton L."/>
            <person name="Fulton B."/>
            <person name="Courtney L."/>
            <person name="Fronick C."/>
            <person name="Harrison M."/>
            <person name="Strong C."/>
            <person name="Farmer C."/>
            <person name="Delahaunty K."/>
            <person name="Markovic C."/>
            <person name="Hall O."/>
            <person name="Minx P."/>
            <person name="Tomlinson C."/>
            <person name="Mitreva M."/>
            <person name="Hou S."/>
            <person name="Chen J."/>
            <person name="Wollam A."/>
            <person name="Pepin K.H."/>
            <person name="Johnson M."/>
            <person name="Bhonagiri V."/>
            <person name="Zhang X."/>
            <person name="Suruliraj S."/>
            <person name="Warren W."/>
            <person name="Chinwalla A."/>
            <person name="Mardis E.R."/>
            <person name="Wilson R.K."/>
        </authorList>
    </citation>
    <scope>NUCLEOTIDE SEQUENCE [LARGE SCALE GENOMIC DNA]</scope>
    <source>
        <strain evidence="1 2">MS 85-1</strain>
    </source>
</reference>
<organism evidence="1 2">
    <name type="scientific">Escherichia coli MS 85-1</name>
    <dbReference type="NCBI Taxonomy" id="679202"/>
    <lineage>
        <taxon>Bacteria</taxon>
        <taxon>Pseudomonadati</taxon>
        <taxon>Pseudomonadota</taxon>
        <taxon>Gammaproteobacteria</taxon>
        <taxon>Enterobacterales</taxon>
        <taxon>Enterobacteriaceae</taxon>
        <taxon>Escherichia</taxon>
    </lineage>
</organism>
<comment type="caution">
    <text evidence="1">The sequence shown here is derived from an EMBL/GenBank/DDBJ whole genome shotgun (WGS) entry which is preliminary data.</text>
</comment>
<dbReference type="AlphaFoldDB" id="A0AAN3M4G3"/>
<accession>A0AAN3M4G3</accession>
<proteinExistence type="predicted"/>
<name>A0AAN3M4G3_ECOLX</name>
<dbReference type="SUPFAM" id="SSF52402">
    <property type="entry name" value="Adenine nucleotide alpha hydrolases-like"/>
    <property type="match status" value="1"/>
</dbReference>
<gene>
    <name evidence="1" type="ORF">HMPREF9350_05837</name>
</gene>
<dbReference type="InterPro" id="IPR014729">
    <property type="entry name" value="Rossmann-like_a/b/a_fold"/>
</dbReference>